<dbReference type="GO" id="GO:0061630">
    <property type="term" value="F:ubiquitin protein ligase activity"/>
    <property type="evidence" value="ECO:0007669"/>
    <property type="project" value="TreeGrafter"/>
</dbReference>
<evidence type="ECO:0000256" key="1">
    <source>
        <dbReference type="PROSITE-ProRule" id="PRU00175"/>
    </source>
</evidence>
<feature type="domain" description="RING-type" evidence="3">
    <location>
        <begin position="3"/>
        <end position="72"/>
    </location>
</feature>
<keyword evidence="2" id="KW-0175">Coiled coil</keyword>
<evidence type="ECO:0000313" key="5">
    <source>
        <dbReference type="Proteomes" id="UP001151516"/>
    </source>
</evidence>
<dbReference type="GO" id="GO:0016567">
    <property type="term" value="P:protein ubiquitination"/>
    <property type="evidence" value="ECO:0007669"/>
    <property type="project" value="TreeGrafter"/>
</dbReference>
<dbReference type="GO" id="GO:0031297">
    <property type="term" value="P:replication fork processing"/>
    <property type="evidence" value="ECO:0007669"/>
    <property type="project" value="TreeGrafter"/>
</dbReference>
<dbReference type="SMART" id="SM00184">
    <property type="entry name" value="RING"/>
    <property type="match status" value="1"/>
</dbReference>
<dbReference type="OrthoDB" id="8062037at2759"/>
<dbReference type="GO" id="GO:0008270">
    <property type="term" value="F:zinc ion binding"/>
    <property type="evidence" value="ECO:0007669"/>
    <property type="project" value="UniProtKB-KW"/>
</dbReference>
<keyword evidence="1" id="KW-0863">Zinc-finger</keyword>
<dbReference type="AlphaFoldDB" id="A0A9W8GDF2"/>
<dbReference type="PROSITE" id="PS50089">
    <property type="entry name" value="ZF_RING_2"/>
    <property type="match status" value="1"/>
</dbReference>
<evidence type="ECO:0000313" key="4">
    <source>
        <dbReference type="EMBL" id="KAJ2685563.1"/>
    </source>
</evidence>
<keyword evidence="1" id="KW-0862">Zinc</keyword>
<sequence length="428" mass="46856">MSCVICCEGLFENFYEVNDSTEESSSVRAQANRSNHNWADRPSVLTCGHVFHQGCISAWLVQSNRGTCPTCRTKHTGKAIAMYFDAEVEDGDPVFPGGRQPSHRKKVIKTLCANIESALADVKTANEKLDEANARYRTLEKEHASEAENAKIMKVRATGFRKSANELKTQNMKLEATIAEQARQIEELRAANAALGVQLDEQKRVVENMGDIRGTNEKLMRALKTERARVETQTALYSQMANRITASEQAALPLVEAGDSAITDDSTTAASQGIAKINLTENASDPDSESLEEDARAVCRSINLPRHRPKNTSAARRSAKFELPLAAFDDAESGAEPKSNPFAVPPIQVMRLEPQGIEFFVPPGKHELVTRGPLVASSRPAQGRVIRALRRPTKNLAAMSDGMGGSTQYGNQRPVNAVQSKINWGPKK</sequence>
<comment type="caution">
    <text evidence="4">The sequence shown here is derived from an EMBL/GenBank/DDBJ whole genome shotgun (WGS) entry which is preliminary data.</text>
</comment>
<dbReference type="InterPro" id="IPR013083">
    <property type="entry name" value="Znf_RING/FYVE/PHD"/>
</dbReference>
<dbReference type="InterPro" id="IPR052639">
    <property type="entry name" value="TRAIP_ubiq-protein_ligase"/>
</dbReference>
<reference evidence="4" key="1">
    <citation type="submission" date="2022-07" db="EMBL/GenBank/DDBJ databases">
        <title>Phylogenomic reconstructions and comparative analyses of Kickxellomycotina fungi.</title>
        <authorList>
            <person name="Reynolds N.K."/>
            <person name="Stajich J.E."/>
            <person name="Barry K."/>
            <person name="Grigoriev I.V."/>
            <person name="Crous P."/>
            <person name="Smith M.E."/>
        </authorList>
    </citation>
    <scope>NUCLEOTIDE SEQUENCE</scope>
    <source>
        <strain evidence="4">CBS 109367</strain>
    </source>
</reference>
<keyword evidence="5" id="KW-1185">Reference proteome</keyword>
<dbReference type="PANTHER" id="PTHR46569:SF1">
    <property type="entry name" value="E3 UBIQUITIN-PROTEIN LIGASE RFWD3-RELATED"/>
    <property type="match status" value="1"/>
</dbReference>
<dbReference type="PANTHER" id="PTHR46569">
    <property type="entry name" value="E3 UBIQUITIN-PROTEIN LIGASE TRAIP"/>
    <property type="match status" value="1"/>
</dbReference>
<protein>
    <recommendedName>
        <fullName evidence="3">RING-type domain-containing protein</fullName>
    </recommendedName>
</protein>
<dbReference type="CDD" id="cd16448">
    <property type="entry name" value="RING-H2"/>
    <property type="match status" value="1"/>
</dbReference>
<organism evidence="4 5">
    <name type="scientific">Coemansia spiralis</name>
    <dbReference type="NCBI Taxonomy" id="417178"/>
    <lineage>
        <taxon>Eukaryota</taxon>
        <taxon>Fungi</taxon>
        <taxon>Fungi incertae sedis</taxon>
        <taxon>Zoopagomycota</taxon>
        <taxon>Kickxellomycotina</taxon>
        <taxon>Kickxellomycetes</taxon>
        <taxon>Kickxellales</taxon>
        <taxon>Kickxellaceae</taxon>
        <taxon>Coemansia</taxon>
    </lineage>
</organism>
<dbReference type="GO" id="GO:0090734">
    <property type="term" value="C:site of DNA damage"/>
    <property type="evidence" value="ECO:0007669"/>
    <property type="project" value="TreeGrafter"/>
</dbReference>
<evidence type="ECO:0000256" key="2">
    <source>
        <dbReference type="SAM" id="Coils"/>
    </source>
</evidence>
<proteinExistence type="predicted"/>
<evidence type="ECO:0000259" key="3">
    <source>
        <dbReference type="PROSITE" id="PS50089"/>
    </source>
</evidence>
<feature type="coiled-coil region" evidence="2">
    <location>
        <begin position="108"/>
        <end position="205"/>
    </location>
</feature>
<dbReference type="EMBL" id="JANBTX010000146">
    <property type="protein sequence ID" value="KAJ2685563.1"/>
    <property type="molecule type" value="Genomic_DNA"/>
</dbReference>
<dbReference type="Gene3D" id="3.30.40.10">
    <property type="entry name" value="Zinc/RING finger domain, C3HC4 (zinc finger)"/>
    <property type="match status" value="1"/>
</dbReference>
<dbReference type="SUPFAM" id="SSF57850">
    <property type="entry name" value="RING/U-box"/>
    <property type="match status" value="1"/>
</dbReference>
<dbReference type="Proteomes" id="UP001151516">
    <property type="component" value="Unassembled WGS sequence"/>
</dbReference>
<name>A0A9W8GDF2_9FUNG</name>
<dbReference type="Pfam" id="PF13639">
    <property type="entry name" value="zf-RING_2"/>
    <property type="match status" value="1"/>
</dbReference>
<dbReference type="InterPro" id="IPR001841">
    <property type="entry name" value="Znf_RING"/>
</dbReference>
<keyword evidence="1" id="KW-0479">Metal-binding</keyword>
<gene>
    <name evidence="4" type="ORF">IWW39_004189</name>
</gene>
<dbReference type="GO" id="GO:0005634">
    <property type="term" value="C:nucleus"/>
    <property type="evidence" value="ECO:0007669"/>
    <property type="project" value="TreeGrafter"/>
</dbReference>
<accession>A0A9W8GDF2</accession>